<dbReference type="SUPFAM" id="SSF81296">
    <property type="entry name" value="E set domains"/>
    <property type="match status" value="1"/>
</dbReference>
<dbReference type="PROSITE" id="PS51318">
    <property type="entry name" value="TAT"/>
    <property type="match status" value="1"/>
</dbReference>
<dbReference type="InterPro" id="IPR006311">
    <property type="entry name" value="TAT_signal"/>
</dbReference>
<dbReference type="InterPro" id="IPR008965">
    <property type="entry name" value="CBM2/CBM3_carb-bd_dom_sf"/>
</dbReference>
<keyword evidence="8" id="KW-0136">Cellulose degradation</keyword>
<evidence type="ECO:0000256" key="3">
    <source>
        <dbReference type="ARBA" id="ARBA00022801"/>
    </source>
</evidence>
<dbReference type="Pfam" id="PF00759">
    <property type="entry name" value="Glyco_hydro_9"/>
    <property type="match status" value="1"/>
</dbReference>
<dbReference type="GO" id="GO:0030247">
    <property type="term" value="F:polysaccharide binding"/>
    <property type="evidence" value="ECO:0007669"/>
    <property type="project" value="UniProtKB-UniRule"/>
</dbReference>
<feature type="active site" evidence="7">
    <location>
        <position position="746"/>
    </location>
</feature>
<proteinExistence type="inferred from homology"/>
<dbReference type="InterPro" id="IPR004197">
    <property type="entry name" value="Cellulase_Ig-like"/>
</dbReference>
<keyword evidence="3 7" id="KW-0378">Hydrolase</keyword>
<evidence type="ECO:0000313" key="11">
    <source>
        <dbReference type="EMBL" id="RKN08059.1"/>
    </source>
</evidence>
<feature type="active site" evidence="7">
    <location>
        <position position="755"/>
    </location>
</feature>
<accession>A0A3A9W5G5</accession>
<evidence type="ECO:0000256" key="4">
    <source>
        <dbReference type="ARBA" id="ARBA00023277"/>
    </source>
</evidence>
<evidence type="ECO:0000313" key="12">
    <source>
        <dbReference type="EMBL" id="RKN20414.1"/>
    </source>
</evidence>
<evidence type="ECO:0000256" key="1">
    <source>
        <dbReference type="ARBA" id="ARBA00007072"/>
    </source>
</evidence>
<keyword evidence="6 7" id="KW-0624">Polysaccharide degradation</keyword>
<dbReference type="Gene3D" id="2.60.40.290">
    <property type="match status" value="1"/>
</dbReference>
<dbReference type="InterPro" id="IPR001919">
    <property type="entry name" value="CBD2"/>
</dbReference>
<evidence type="ECO:0000256" key="7">
    <source>
        <dbReference type="PROSITE-ProRule" id="PRU10060"/>
    </source>
</evidence>
<dbReference type="Pfam" id="PF00553">
    <property type="entry name" value="CBM_2"/>
    <property type="match status" value="1"/>
</dbReference>
<dbReference type="InterPro" id="IPR012341">
    <property type="entry name" value="6hp_glycosidase-like_sf"/>
</dbReference>
<comment type="catalytic activity">
    <reaction evidence="8">
        <text>Endohydrolysis of (1-&gt;4)-beta-D-glucosidic linkages in cellulose, lichenin and cereal beta-D-glucans.</text>
        <dbReference type="EC" id="3.2.1.4"/>
    </reaction>
</comment>
<dbReference type="Pfam" id="PF02018">
    <property type="entry name" value="CBM_4_9"/>
    <property type="match status" value="1"/>
</dbReference>
<keyword evidence="4 7" id="KW-0119">Carbohydrate metabolism</keyword>
<dbReference type="InterPro" id="IPR033126">
    <property type="entry name" value="Glyco_hydro_9_Asp/Glu_AS"/>
</dbReference>
<dbReference type="CDD" id="cd02850">
    <property type="entry name" value="E_set_Cellulase_N"/>
    <property type="match status" value="1"/>
</dbReference>
<protein>
    <recommendedName>
        <fullName evidence="8">Endoglucanase</fullName>
        <ecNumber evidence="8">3.2.1.4</ecNumber>
    </recommendedName>
</protein>
<dbReference type="PROSITE" id="PS51173">
    <property type="entry name" value="CBM2"/>
    <property type="match status" value="1"/>
</dbReference>
<dbReference type="Gene3D" id="1.50.10.10">
    <property type="match status" value="1"/>
</dbReference>
<dbReference type="OrthoDB" id="9808897at2"/>
<dbReference type="Proteomes" id="UP000268652">
    <property type="component" value="Unassembled WGS sequence"/>
</dbReference>
<dbReference type="InterPro" id="IPR018366">
    <property type="entry name" value="CBM2_CS"/>
</dbReference>
<keyword evidence="2" id="KW-0732">Signal</keyword>
<dbReference type="InterPro" id="IPR003305">
    <property type="entry name" value="CenC_carb-bd"/>
</dbReference>
<gene>
    <name evidence="12" type="ORF">D7318_18035</name>
    <name evidence="11" type="ORF">D7319_16175</name>
</gene>
<evidence type="ECO:0000313" key="13">
    <source>
        <dbReference type="Proteomes" id="UP000268652"/>
    </source>
</evidence>
<dbReference type="EC" id="3.2.1.4" evidence="8"/>
<dbReference type="InterPro" id="IPR013783">
    <property type="entry name" value="Ig-like_fold"/>
</dbReference>
<organism evidence="11 14">
    <name type="scientific">Streptomyces radicis</name>
    <dbReference type="NCBI Taxonomy" id="1750517"/>
    <lineage>
        <taxon>Bacteria</taxon>
        <taxon>Bacillati</taxon>
        <taxon>Actinomycetota</taxon>
        <taxon>Actinomycetes</taxon>
        <taxon>Kitasatosporales</taxon>
        <taxon>Streptomycetaceae</taxon>
        <taxon>Streptomyces</taxon>
    </lineage>
</organism>
<feature type="region of interest" description="Disordered" evidence="9">
    <location>
        <begin position="1"/>
        <end position="27"/>
    </location>
</feature>
<dbReference type="SUPFAM" id="SSF49384">
    <property type="entry name" value="Carbohydrate-binding domain"/>
    <property type="match status" value="1"/>
</dbReference>
<dbReference type="PANTHER" id="PTHR22298">
    <property type="entry name" value="ENDO-1,4-BETA-GLUCANASE"/>
    <property type="match status" value="1"/>
</dbReference>
<dbReference type="InterPro" id="IPR008979">
    <property type="entry name" value="Galactose-bd-like_sf"/>
</dbReference>
<dbReference type="EMBL" id="RBDY01000013">
    <property type="protein sequence ID" value="RKN20414.1"/>
    <property type="molecule type" value="Genomic_DNA"/>
</dbReference>
<comment type="similarity">
    <text evidence="1 7 8">Belongs to the glycosyl hydrolase 9 (cellulase E) family.</text>
</comment>
<dbReference type="InterPro" id="IPR012291">
    <property type="entry name" value="CBM2_carb-bd_dom_sf"/>
</dbReference>
<dbReference type="Gene3D" id="2.60.120.260">
    <property type="entry name" value="Galactose-binding domain-like"/>
    <property type="match status" value="1"/>
</dbReference>
<dbReference type="EMBL" id="RBDX01000012">
    <property type="protein sequence ID" value="RKN08059.1"/>
    <property type="molecule type" value="Genomic_DNA"/>
</dbReference>
<evidence type="ECO:0000259" key="10">
    <source>
        <dbReference type="PROSITE" id="PS51173"/>
    </source>
</evidence>
<keyword evidence="5 7" id="KW-0326">Glycosidase</keyword>
<dbReference type="Proteomes" id="UP000275024">
    <property type="component" value="Unassembled WGS sequence"/>
</dbReference>
<reference evidence="13 14" key="1">
    <citation type="submission" date="2018-09" db="EMBL/GenBank/DDBJ databases">
        <title>Streptomyces sp. nov. DS1-2, an endophytic actinomycete isolated from roots of Dendrobium scabrilingue.</title>
        <authorList>
            <person name="Kuncharoen N."/>
            <person name="Kudo T."/>
            <person name="Ohkuma M."/>
            <person name="Yuki M."/>
            <person name="Tanasupawat S."/>
        </authorList>
    </citation>
    <scope>NUCLEOTIDE SEQUENCE [LARGE SCALE GENOMIC DNA]</scope>
    <source>
        <strain evidence="11 14">AZ1-7</strain>
        <strain evidence="12 13">DS1-2</strain>
    </source>
</reference>
<dbReference type="SUPFAM" id="SSF48208">
    <property type="entry name" value="Six-hairpin glycosidases"/>
    <property type="match status" value="1"/>
</dbReference>
<dbReference type="GO" id="GO:0008810">
    <property type="term" value="F:cellulase activity"/>
    <property type="evidence" value="ECO:0007669"/>
    <property type="project" value="UniProtKB-EC"/>
</dbReference>
<evidence type="ECO:0000256" key="9">
    <source>
        <dbReference type="SAM" id="MobiDB-lite"/>
    </source>
</evidence>
<dbReference type="PROSITE" id="PS00561">
    <property type="entry name" value="CBM2_A"/>
    <property type="match status" value="1"/>
</dbReference>
<dbReference type="Gene3D" id="2.60.40.10">
    <property type="entry name" value="Immunoglobulins"/>
    <property type="match status" value="1"/>
</dbReference>
<feature type="domain" description="CBM2" evidence="10">
    <location>
        <begin position="783"/>
        <end position="892"/>
    </location>
</feature>
<dbReference type="PROSITE" id="PS00698">
    <property type="entry name" value="GH9_3"/>
    <property type="match status" value="1"/>
</dbReference>
<evidence type="ECO:0000256" key="6">
    <source>
        <dbReference type="ARBA" id="ARBA00023326"/>
    </source>
</evidence>
<evidence type="ECO:0000256" key="8">
    <source>
        <dbReference type="RuleBase" id="RU361166"/>
    </source>
</evidence>
<evidence type="ECO:0000256" key="2">
    <source>
        <dbReference type="ARBA" id="ARBA00022729"/>
    </source>
</evidence>
<comment type="caution">
    <text evidence="11">The sequence shown here is derived from an EMBL/GenBank/DDBJ whole genome shotgun (WGS) entry which is preliminary data.</text>
</comment>
<sequence>MSRRPKDRAVTHRPSHPPHAPGRVPRGRRLVGATLAAGLAAGALSLSSPTAATAQPTNIIDNGDFASGTDPWWWTENAPSANVEGRLCSEVPGGTVNPWDAIVGQDGIALAEGESYELSFTATSTAPLTVRTNVQQAVDPWVSEHSSADPVSETAETFTHVFTASTDHAAAQLAFQVGGGDDPVTFCLDDVSLTGGAEPPVYEPDTGSPVRVNQVGYLTEGPKAGTFVTEATEALPWTLNDAAGAEVASGTTEPRGVDAISAENVHTFDFSEVTTEGEGYTVTIGEETSEPFSIGGELYDTLRTDALAYFYHNRSGIEIDADLVGEEYARPAGHVNVAPNQGDDGVTCWAQDPCDYTLDAAGGWYDAGDHGKYVVNGGIAAAQVLSNYERTLTTEGTGGDELGDGALAVPEQGNGVPDILDEARWQLDFLTAMQVPAGEELAGMAHHKLHDAQWTGLPLLPHEDSQPRELHPPSTAATLNLAAAAAQGARLFEAYDADYAAELLAAATTAYEAARANPDLYADPLDGTGGGAYSDNDVTDEFYWAAAELYITTGDDAYLADVTGSELHGDAEAIFPPGGFGWGSTAALGALSLATVDSGLSDARRAEFRGLVTEAADGINATVAAGAYGVPLPDENFVWGSNSQVMNNMVVLATAHDLTGESAYRDGVLSGMNYLLGQNPLNLSYVTGYGERYAENQHHRHWANQLDATLPNPPAGSVAGGPNANLEDPIASDLLEGCAPAMCYVDHIESYATNEVTINWNAPLAWLASYVDDLGAGGGEGPGTGEPSVCEVSYTSNRWNGGFTSEVRVGNTGETPISPWELSWSFDDSQRITNAWNASVTQSGRDVVARPAAWNRTVPPGGSVTFGFQGTASGSVGDPDAFTLNGGACDVG</sequence>
<dbReference type="GO" id="GO:0030245">
    <property type="term" value="P:cellulose catabolic process"/>
    <property type="evidence" value="ECO:0007669"/>
    <property type="project" value="UniProtKB-KW"/>
</dbReference>
<evidence type="ECO:0000313" key="14">
    <source>
        <dbReference type="Proteomes" id="UP000275024"/>
    </source>
</evidence>
<dbReference type="InterPro" id="IPR001701">
    <property type="entry name" value="Glyco_hydro_9"/>
</dbReference>
<evidence type="ECO:0000256" key="5">
    <source>
        <dbReference type="ARBA" id="ARBA00023295"/>
    </source>
</evidence>
<dbReference type="Pfam" id="PF02927">
    <property type="entry name" value="CelD_N"/>
    <property type="match status" value="1"/>
</dbReference>
<dbReference type="SUPFAM" id="SSF49785">
    <property type="entry name" value="Galactose-binding domain-like"/>
    <property type="match status" value="1"/>
</dbReference>
<dbReference type="AlphaFoldDB" id="A0A3A9W5G5"/>
<keyword evidence="13" id="KW-1185">Reference proteome</keyword>
<dbReference type="InterPro" id="IPR014756">
    <property type="entry name" value="Ig_E-set"/>
</dbReference>
<dbReference type="InterPro" id="IPR008928">
    <property type="entry name" value="6-hairpin_glycosidase_sf"/>
</dbReference>
<name>A0A3A9W5G5_9ACTN</name>
<dbReference type="SMART" id="SM00637">
    <property type="entry name" value="CBD_II"/>
    <property type="match status" value="1"/>
</dbReference>
<feature type="compositionally biased region" description="Basic residues" evidence="9">
    <location>
        <begin position="1"/>
        <end position="16"/>
    </location>
</feature>